<proteinExistence type="predicted"/>
<gene>
    <name evidence="1" type="ORF">TbgDal_III4810</name>
</gene>
<reference evidence="2" key="1">
    <citation type="journal article" date="2010" name="PLoS Negl. Trop. Dis.">
        <title>The genome sequence of Trypanosoma brucei gambiense, causative agent of chronic human african trypanosomiasis.</title>
        <authorList>
            <person name="Jackson A.P."/>
            <person name="Sanders M."/>
            <person name="Berry A."/>
            <person name="McQuillan J."/>
            <person name="Aslett M.A."/>
            <person name="Quail M.A."/>
            <person name="Chukualim B."/>
            <person name="Capewell P."/>
            <person name="MacLeod A."/>
            <person name="Melville S.E."/>
            <person name="Gibson W."/>
            <person name="Barry J.D."/>
            <person name="Berriman M."/>
            <person name="Hertz-Fowler C."/>
        </authorList>
    </citation>
    <scope>NUCLEOTIDE SEQUENCE [LARGE SCALE GENOMIC DNA]</scope>
    <source>
        <strain evidence="2">MHOM/CI/86/DAL972</strain>
    </source>
</reference>
<sequence>MVELSVLVDCCVHCASDKSVFYLHVSSERSFPSILCTLAFRRKPKHPRSFRTYRNLHSLFLVVYSLPTAGNSECEEIGNLCGARALGRNLTVCEKSAFIAEIGWPSGMKMVNTYHFPHTGTKMW</sequence>
<organism evidence="1 2">
    <name type="scientific">Trypanosoma brucei gambiense (strain MHOM/CI/86/DAL972)</name>
    <dbReference type="NCBI Taxonomy" id="679716"/>
    <lineage>
        <taxon>Eukaryota</taxon>
        <taxon>Discoba</taxon>
        <taxon>Euglenozoa</taxon>
        <taxon>Kinetoplastea</taxon>
        <taxon>Metakinetoplastina</taxon>
        <taxon>Trypanosomatida</taxon>
        <taxon>Trypanosomatidae</taxon>
        <taxon>Trypanosoma</taxon>
    </lineage>
</organism>
<dbReference type="EMBL" id="FN554966">
    <property type="protein sequence ID" value="CBH10139.1"/>
    <property type="molecule type" value="Genomic_DNA"/>
</dbReference>
<dbReference type="Proteomes" id="UP000002316">
    <property type="component" value="Chromosome 3"/>
</dbReference>
<dbReference type="RefSeq" id="XP_011772429.1">
    <property type="nucleotide sequence ID" value="XM_011774127.1"/>
</dbReference>
<dbReference type="GeneID" id="23859283"/>
<evidence type="ECO:0000313" key="2">
    <source>
        <dbReference type="Proteomes" id="UP000002316"/>
    </source>
</evidence>
<name>C9ZLD0_TRYB9</name>
<evidence type="ECO:0000313" key="1">
    <source>
        <dbReference type="EMBL" id="CBH10139.1"/>
    </source>
</evidence>
<protein>
    <submittedName>
        <fullName evidence="1">Uncharacterized protein</fullName>
    </submittedName>
</protein>
<dbReference type="KEGG" id="tbg:TbgDal_III4810"/>
<accession>C9ZLD0</accession>
<dbReference type="AlphaFoldDB" id="C9ZLD0"/>